<sequence>MRLIFALSLILTGCSHAPEVPRPDPRCAHADAQADLERAKADRRRTFELSARDVARIAEKVDRLVTQGLNAKNASQRPLTAEQTMQADGRLRGVRGILLAEHDHLLDIASHADDPFAGDDVRSSCREVVAKTDAELAQTRNVVTSALTEFQIVADEYGLPVSIQVDSSSPAP</sequence>
<comment type="caution">
    <text evidence="1">The sequence shown here is derived from an EMBL/GenBank/DDBJ whole genome shotgun (WGS) entry which is preliminary data.</text>
</comment>
<gene>
    <name evidence="1" type="ORF">A2856_01045</name>
</gene>
<dbReference type="EMBL" id="MGDT01000004">
    <property type="protein sequence ID" value="OGL67053.1"/>
    <property type="molecule type" value="Genomic_DNA"/>
</dbReference>
<evidence type="ECO:0000313" key="2">
    <source>
        <dbReference type="Proteomes" id="UP000177885"/>
    </source>
</evidence>
<accession>A0A1F7TM35</accession>
<reference evidence="1 2" key="1">
    <citation type="journal article" date="2016" name="Nat. Commun.">
        <title>Thousands of microbial genomes shed light on interconnected biogeochemical processes in an aquifer system.</title>
        <authorList>
            <person name="Anantharaman K."/>
            <person name="Brown C.T."/>
            <person name="Hug L.A."/>
            <person name="Sharon I."/>
            <person name="Castelle C.J."/>
            <person name="Probst A.J."/>
            <person name="Thomas B.C."/>
            <person name="Singh A."/>
            <person name="Wilkins M.J."/>
            <person name="Karaoz U."/>
            <person name="Brodie E.L."/>
            <person name="Williams K.H."/>
            <person name="Hubbard S.S."/>
            <person name="Banfield J.F."/>
        </authorList>
    </citation>
    <scope>NUCLEOTIDE SEQUENCE [LARGE SCALE GENOMIC DNA]</scope>
</reference>
<name>A0A1F7TM35_9BACT</name>
<proteinExistence type="predicted"/>
<evidence type="ECO:0000313" key="1">
    <source>
        <dbReference type="EMBL" id="OGL67053.1"/>
    </source>
</evidence>
<dbReference type="AlphaFoldDB" id="A0A1F7TM35"/>
<organism evidence="1 2">
    <name type="scientific">Candidatus Uhrbacteria bacterium RIFCSPHIGHO2_01_FULL_63_20</name>
    <dbReference type="NCBI Taxonomy" id="1802385"/>
    <lineage>
        <taxon>Bacteria</taxon>
        <taxon>Candidatus Uhriibacteriota</taxon>
    </lineage>
</organism>
<protein>
    <submittedName>
        <fullName evidence="1">Uncharacterized protein</fullName>
    </submittedName>
</protein>
<dbReference type="Proteomes" id="UP000177885">
    <property type="component" value="Unassembled WGS sequence"/>
</dbReference>